<sequence length="205" mass="21817">MGDGIAAVWYRTTPNLFHCGDGGAAWGQDRAQSAKDGLEDSINVVVITGRKKAVLIVTVGGKKKEFFVAKRKRELLKVMLSEFKGVGQVKIELNGREEGPAITEAFPETGALSFNVVALDAVSLWTEGVNEEEGSGKDGEESGVVGGNQDGGNRGESMGEDEWWLGGRKPVLGYCPVGGGDYNFDDETFVMAGEPVCTTAITPKQ</sequence>
<feature type="compositionally biased region" description="Gly residues" evidence="1">
    <location>
        <begin position="144"/>
        <end position="154"/>
    </location>
</feature>
<accession>A0AA39TKS4</accession>
<organism evidence="2 3">
    <name type="scientific">Immersiella caudata</name>
    <dbReference type="NCBI Taxonomy" id="314043"/>
    <lineage>
        <taxon>Eukaryota</taxon>
        <taxon>Fungi</taxon>
        <taxon>Dikarya</taxon>
        <taxon>Ascomycota</taxon>
        <taxon>Pezizomycotina</taxon>
        <taxon>Sordariomycetes</taxon>
        <taxon>Sordariomycetidae</taxon>
        <taxon>Sordariales</taxon>
        <taxon>Lasiosphaeriaceae</taxon>
        <taxon>Immersiella</taxon>
    </lineage>
</organism>
<keyword evidence="3" id="KW-1185">Reference proteome</keyword>
<proteinExistence type="predicted"/>
<evidence type="ECO:0000313" key="2">
    <source>
        <dbReference type="EMBL" id="KAK0610924.1"/>
    </source>
</evidence>
<feature type="region of interest" description="Disordered" evidence="1">
    <location>
        <begin position="128"/>
        <end position="162"/>
    </location>
</feature>
<name>A0AA39TKS4_9PEZI</name>
<protein>
    <submittedName>
        <fullName evidence="2">Uncharacterized protein</fullName>
    </submittedName>
</protein>
<evidence type="ECO:0000256" key="1">
    <source>
        <dbReference type="SAM" id="MobiDB-lite"/>
    </source>
</evidence>
<dbReference type="AlphaFoldDB" id="A0AA39TKS4"/>
<reference evidence="2" key="1">
    <citation type="submission" date="2023-06" db="EMBL/GenBank/DDBJ databases">
        <title>Genome-scale phylogeny and comparative genomics of the fungal order Sordariales.</title>
        <authorList>
            <consortium name="Lawrence Berkeley National Laboratory"/>
            <person name="Hensen N."/>
            <person name="Bonometti L."/>
            <person name="Westerberg I."/>
            <person name="Brannstrom I.O."/>
            <person name="Guillou S."/>
            <person name="Cros-Aarteil S."/>
            <person name="Calhoun S."/>
            <person name="Haridas S."/>
            <person name="Kuo A."/>
            <person name="Mondo S."/>
            <person name="Pangilinan J."/>
            <person name="Riley R."/>
            <person name="Labutti K."/>
            <person name="Andreopoulos B."/>
            <person name="Lipzen A."/>
            <person name="Chen C."/>
            <person name="Yanf M."/>
            <person name="Daum C."/>
            <person name="Ng V."/>
            <person name="Clum A."/>
            <person name="Steindorff A."/>
            <person name="Ohm R."/>
            <person name="Martin F."/>
            <person name="Silar P."/>
            <person name="Natvig D."/>
            <person name="Lalanne C."/>
            <person name="Gautier V."/>
            <person name="Ament-Velasquez S.L."/>
            <person name="Kruys A."/>
            <person name="Hutchinson M.I."/>
            <person name="Powell A.J."/>
            <person name="Barry K."/>
            <person name="Miller A.N."/>
            <person name="Grigoriev I.V."/>
            <person name="Debuchy R."/>
            <person name="Gladieux P."/>
            <person name="Thoren M.H."/>
            <person name="Johannesson H."/>
        </authorList>
    </citation>
    <scope>NUCLEOTIDE SEQUENCE</scope>
    <source>
        <strain evidence="2">CBS 606.72</strain>
    </source>
</reference>
<dbReference type="EMBL" id="JAULSU010000007">
    <property type="protein sequence ID" value="KAK0610924.1"/>
    <property type="molecule type" value="Genomic_DNA"/>
</dbReference>
<evidence type="ECO:0000313" key="3">
    <source>
        <dbReference type="Proteomes" id="UP001175000"/>
    </source>
</evidence>
<dbReference type="Proteomes" id="UP001175000">
    <property type="component" value="Unassembled WGS sequence"/>
</dbReference>
<comment type="caution">
    <text evidence="2">The sequence shown here is derived from an EMBL/GenBank/DDBJ whole genome shotgun (WGS) entry which is preliminary data.</text>
</comment>
<gene>
    <name evidence="2" type="ORF">B0T14DRAFT_570855</name>
</gene>